<feature type="region of interest" description="Disordered" evidence="1">
    <location>
        <begin position="274"/>
        <end position="313"/>
    </location>
</feature>
<dbReference type="PANTHER" id="PTHR24114:SF2">
    <property type="entry name" value="F-BOX DOMAIN-CONTAINING PROTEIN-RELATED"/>
    <property type="match status" value="1"/>
</dbReference>
<organism evidence="3 4">
    <name type="scientific">Prymnesium parvum</name>
    <name type="common">Toxic golden alga</name>
    <dbReference type="NCBI Taxonomy" id="97485"/>
    <lineage>
        <taxon>Eukaryota</taxon>
        <taxon>Haptista</taxon>
        <taxon>Haptophyta</taxon>
        <taxon>Prymnesiophyceae</taxon>
        <taxon>Prymnesiales</taxon>
        <taxon>Prymnesiaceae</taxon>
        <taxon>Prymnesium</taxon>
    </lineage>
</organism>
<accession>A0AB34K502</accession>
<dbReference type="AlphaFoldDB" id="A0AB34K502"/>
<gene>
    <name evidence="3" type="ORF">AB1Y20_000134</name>
</gene>
<feature type="chain" id="PRO_5044289460" evidence="2">
    <location>
        <begin position="17"/>
        <end position="383"/>
    </location>
</feature>
<dbReference type="SUPFAM" id="SSF52047">
    <property type="entry name" value="RNI-like"/>
    <property type="match status" value="1"/>
</dbReference>
<dbReference type="Gene3D" id="3.80.10.10">
    <property type="entry name" value="Ribonuclease Inhibitor"/>
    <property type="match status" value="2"/>
</dbReference>
<protein>
    <submittedName>
        <fullName evidence="3">Uncharacterized protein</fullName>
    </submittedName>
</protein>
<dbReference type="EMBL" id="JBGBPQ010000001">
    <property type="protein sequence ID" value="KAL1529175.1"/>
    <property type="molecule type" value="Genomic_DNA"/>
</dbReference>
<evidence type="ECO:0000313" key="4">
    <source>
        <dbReference type="Proteomes" id="UP001515480"/>
    </source>
</evidence>
<keyword evidence="2" id="KW-0732">Signal</keyword>
<dbReference type="PANTHER" id="PTHR24114">
    <property type="entry name" value="LEUCINE RICH REPEAT FAMILY PROTEIN"/>
    <property type="match status" value="1"/>
</dbReference>
<dbReference type="InterPro" id="IPR001611">
    <property type="entry name" value="Leu-rich_rpt"/>
</dbReference>
<dbReference type="SMART" id="SM00368">
    <property type="entry name" value="LRR_RI"/>
    <property type="match status" value="6"/>
</dbReference>
<dbReference type="Proteomes" id="UP001515480">
    <property type="component" value="Unassembled WGS sequence"/>
</dbReference>
<reference evidence="3 4" key="1">
    <citation type="journal article" date="2024" name="Science">
        <title>Giant polyketide synthase enzymes in the biosynthesis of giant marine polyether toxins.</title>
        <authorList>
            <person name="Fallon T.R."/>
            <person name="Shende V.V."/>
            <person name="Wierzbicki I.H."/>
            <person name="Pendleton A.L."/>
            <person name="Watervoot N.F."/>
            <person name="Auber R.P."/>
            <person name="Gonzalez D.J."/>
            <person name="Wisecaver J.H."/>
            <person name="Moore B.S."/>
        </authorList>
    </citation>
    <scope>NUCLEOTIDE SEQUENCE [LARGE SCALE GENOMIC DNA]</scope>
    <source>
        <strain evidence="3 4">12B1</strain>
    </source>
</reference>
<dbReference type="Pfam" id="PF13516">
    <property type="entry name" value="LRR_6"/>
    <property type="match status" value="4"/>
</dbReference>
<sequence length="383" mass="40020">MAWLAALALLASPAAASRVCSRADVAPTEEGAPWTLAGCTALNLSCAPASRDSACDGGLRAGEIAPLCDALPHAGAELASIDLAGAWLGPHGAALLGRALAAHGAVQTLRLRSCRAGDYGVLALVKELLAAPPPRLEALDLSHNSVGDVGARELSVLLEHDALPSLRHLDLRWNGIGPRGGRYLGAALASSQRLQSLALDWNGLMDRGARALGDGLAENTALQFLSLEHNAIKNEGAKALALGLRRNGALQELRLDANGVSRGVRDEVAAALLAVPEPPQSAASDRPREDPSEIEEISFDDEAEDEAPRPAAGGECRDFGPWECVEQNCPSPSIDCAMLAELGLCETRFDEIWEEAPPQGTAGLHTAEKCRKSCGQCGGRDEL</sequence>
<keyword evidence="4" id="KW-1185">Reference proteome</keyword>
<name>A0AB34K502_PRYPA</name>
<feature type="compositionally biased region" description="Acidic residues" evidence="1">
    <location>
        <begin position="292"/>
        <end position="305"/>
    </location>
</feature>
<evidence type="ECO:0000256" key="1">
    <source>
        <dbReference type="SAM" id="MobiDB-lite"/>
    </source>
</evidence>
<evidence type="ECO:0000313" key="3">
    <source>
        <dbReference type="EMBL" id="KAL1529175.1"/>
    </source>
</evidence>
<evidence type="ECO:0000256" key="2">
    <source>
        <dbReference type="SAM" id="SignalP"/>
    </source>
</evidence>
<proteinExistence type="predicted"/>
<feature type="signal peptide" evidence="2">
    <location>
        <begin position="1"/>
        <end position="16"/>
    </location>
</feature>
<dbReference type="InterPro" id="IPR032675">
    <property type="entry name" value="LRR_dom_sf"/>
</dbReference>
<comment type="caution">
    <text evidence="3">The sequence shown here is derived from an EMBL/GenBank/DDBJ whole genome shotgun (WGS) entry which is preliminary data.</text>
</comment>
<dbReference type="InterPro" id="IPR052394">
    <property type="entry name" value="LRR-containing"/>
</dbReference>